<dbReference type="PANTHER" id="PTHR11406">
    <property type="entry name" value="PHOSPHOGLYCERATE KINASE"/>
    <property type="match status" value="1"/>
</dbReference>
<evidence type="ECO:0000256" key="12">
    <source>
        <dbReference type="ARBA" id="ARBA00022840"/>
    </source>
</evidence>
<evidence type="ECO:0000256" key="15">
    <source>
        <dbReference type="PIRSR" id="PIRSR000724-1"/>
    </source>
</evidence>
<evidence type="ECO:0000256" key="7">
    <source>
        <dbReference type="ARBA" id="ARBA00016471"/>
    </source>
</evidence>
<dbReference type="OrthoDB" id="9808460at2"/>
<evidence type="ECO:0000256" key="17">
    <source>
        <dbReference type="RuleBase" id="RU000532"/>
    </source>
</evidence>
<dbReference type="InterPro" id="IPR001576">
    <property type="entry name" value="Phosphoglycerate_kinase"/>
</dbReference>
<comment type="catalytic activity">
    <reaction evidence="1 14 17">
        <text>(2R)-3-phosphoglycerate + ATP = (2R)-3-phospho-glyceroyl phosphate + ADP</text>
        <dbReference type="Rhea" id="RHEA:14801"/>
        <dbReference type="ChEBI" id="CHEBI:30616"/>
        <dbReference type="ChEBI" id="CHEBI:57604"/>
        <dbReference type="ChEBI" id="CHEBI:58272"/>
        <dbReference type="ChEBI" id="CHEBI:456216"/>
        <dbReference type="EC" id="2.7.2.3"/>
    </reaction>
</comment>
<dbReference type="Gene3D" id="3.40.50.1260">
    <property type="entry name" value="Phosphoglycerate kinase, N-terminal domain"/>
    <property type="match status" value="2"/>
</dbReference>
<dbReference type="PANTHER" id="PTHR11406:SF23">
    <property type="entry name" value="PHOSPHOGLYCERATE KINASE 1, CHLOROPLASTIC-RELATED"/>
    <property type="match status" value="1"/>
</dbReference>
<dbReference type="GO" id="GO:0006094">
    <property type="term" value="P:gluconeogenesis"/>
    <property type="evidence" value="ECO:0007669"/>
    <property type="project" value="TreeGrafter"/>
</dbReference>
<evidence type="ECO:0000256" key="5">
    <source>
        <dbReference type="ARBA" id="ARBA00011245"/>
    </source>
</evidence>
<feature type="binding site" evidence="15">
    <location>
        <position position="116"/>
    </location>
    <ligand>
        <name>(2R)-3-phosphoglycerate</name>
        <dbReference type="ChEBI" id="CHEBI:58272"/>
    </ligand>
</feature>
<keyword evidence="12 14" id="KW-0067">ATP-binding</keyword>
<feature type="binding site" evidence="14 15">
    <location>
        <begin position="24"/>
        <end position="26"/>
    </location>
    <ligand>
        <name>substrate</name>
    </ligand>
</feature>
<dbReference type="GO" id="GO:0005524">
    <property type="term" value="F:ATP binding"/>
    <property type="evidence" value="ECO:0007669"/>
    <property type="project" value="UniProtKB-KW"/>
</dbReference>
<feature type="binding site" evidence="14">
    <location>
        <begin position="342"/>
        <end position="345"/>
    </location>
    <ligand>
        <name>ATP</name>
        <dbReference type="ChEBI" id="CHEBI:30616"/>
    </ligand>
</feature>
<dbReference type="UniPathway" id="UPA00109">
    <property type="reaction ID" value="UER00185"/>
</dbReference>
<comment type="subcellular location">
    <subcellularLocation>
        <location evidence="2 14">Cytoplasm</location>
    </subcellularLocation>
</comment>
<dbReference type="PIRSF" id="PIRSF000724">
    <property type="entry name" value="Pgk"/>
    <property type="match status" value="1"/>
</dbReference>
<feature type="binding site" evidence="14">
    <location>
        <position position="149"/>
    </location>
    <ligand>
        <name>substrate</name>
    </ligand>
</feature>
<evidence type="ECO:0000256" key="8">
    <source>
        <dbReference type="ARBA" id="ARBA00022490"/>
    </source>
</evidence>
<dbReference type="PRINTS" id="PR00477">
    <property type="entry name" value="PHGLYCKINASE"/>
</dbReference>
<dbReference type="Pfam" id="PF00162">
    <property type="entry name" value="PGK"/>
    <property type="match status" value="1"/>
</dbReference>
<keyword evidence="11 14" id="KW-0418">Kinase</keyword>
<evidence type="ECO:0000313" key="18">
    <source>
        <dbReference type="EMBL" id="QCI26438.1"/>
    </source>
</evidence>
<dbReference type="InterPro" id="IPR036043">
    <property type="entry name" value="Phosphoglycerate_kinase_sf"/>
</dbReference>
<comment type="similarity">
    <text evidence="4 14 17">Belongs to the phosphoglycerate kinase family.</text>
</comment>
<feature type="binding site" evidence="14 15">
    <location>
        <begin position="62"/>
        <end position="65"/>
    </location>
    <ligand>
        <name>substrate</name>
    </ligand>
</feature>
<feature type="binding site" evidence="14 16">
    <location>
        <position position="200"/>
    </location>
    <ligand>
        <name>ATP</name>
        <dbReference type="ChEBI" id="CHEBI:30616"/>
    </ligand>
</feature>
<organism evidence="18 19">
    <name type="scientific">Buchnera aphidicola</name>
    <name type="common">Stegophylla sp.</name>
    <dbReference type="NCBI Taxonomy" id="2315800"/>
    <lineage>
        <taxon>Bacteria</taxon>
        <taxon>Pseudomonadati</taxon>
        <taxon>Pseudomonadota</taxon>
        <taxon>Gammaproteobacteria</taxon>
        <taxon>Enterobacterales</taxon>
        <taxon>Erwiniaceae</taxon>
        <taxon>Buchnera</taxon>
    </lineage>
</organism>
<dbReference type="Proteomes" id="UP000298636">
    <property type="component" value="Chromosome"/>
</dbReference>
<dbReference type="RefSeq" id="WP_158351946.1">
    <property type="nucleotide sequence ID" value="NZ_CP032998.1"/>
</dbReference>
<dbReference type="AlphaFoldDB" id="A0A4D6YLC1"/>
<evidence type="ECO:0000256" key="11">
    <source>
        <dbReference type="ARBA" id="ARBA00022777"/>
    </source>
</evidence>
<sequence length="398" mass="44546">MKIKNMLHMNELNLKNKKVLIRVDFNVPIVNNKIMSDMRIQASIPTIQLALKNHAKVIVMSHLGRPKEGKYQKQFSLLPIFQYLKKIFNKTKIYFSNNLNKIQINSGELLILENVRFNIGEKNNDISLSQKYASLCDIFVMDAFGSAHRKESSTFGIGMFTKIACAGPLLISEIKKLSIVLKNPERPMISIVGGSKISTKFKLIQSLAKLSDTVIVGGGIANTFLAIDYNIGKSLYEPKFIDMAKKIKHQYNIIIPIDSRVGTNFSTKSSAIVKKPFEIHNNEEIMDLGDKSIENMTKIIKKAKTILWNGPVGVFEFPKFSIGTKKLATSIANSKAFSIAGGGETISVINMFNIQNKISYISTGGGAFLEFIEKNTLSSIHMLEISKKKYNLKNNKII</sequence>
<comment type="pathway">
    <text evidence="3 14">Carbohydrate degradation; glycolysis; pyruvate from D-glyceraldehyde 3-phosphate: step 2/5.</text>
</comment>
<dbReference type="EMBL" id="CP032998">
    <property type="protein sequence ID" value="QCI26438.1"/>
    <property type="molecule type" value="Genomic_DNA"/>
</dbReference>
<dbReference type="FunFam" id="3.40.50.1260:FF:000001">
    <property type="entry name" value="Phosphoglycerate kinase"/>
    <property type="match status" value="1"/>
</dbReference>
<feature type="binding site" evidence="15">
    <location>
        <position position="149"/>
    </location>
    <ligand>
        <name>(2R)-3-phosphoglycerate</name>
        <dbReference type="ChEBI" id="CHEBI:58272"/>
    </ligand>
</feature>
<gene>
    <name evidence="14" type="primary">pgk</name>
    <name evidence="18" type="ORF">D9V79_01370</name>
</gene>
<accession>A0A4D6YLC1</accession>
<comment type="caution">
    <text evidence="14">Lacks conserved residue(s) required for the propagation of feature annotation.</text>
</comment>
<dbReference type="GO" id="GO:0004618">
    <property type="term" value="F:phosphoglycerate kinase activity"/>
    <property type="evidence" value="ECO:0007669"/>
    <property type="project" value="UniProtKB-UniRule"/>
</dbReference>
<dbReference type="SUPFAM" id="SSF53748">
    <property type="entry name" value="Phosphoglycerate kinase"/>
    <property type="match status" value="1"/>
</dbReference>
<dbReference type="GO" id="GO:0005829">
    <property type="term" value="C:cytosol"/>
    <property type="evidence" value="ECO:0007669"/>
    <property type="project" value="TreeGrafter"/>
</dbReference>
<dbReference type="PROSITE" id="PS00111">
    <property type="entry name" value="PGLYCERATE_KINASE"/>
    <property type="match status" value="1"/>
</dbReference>
<evidence type="ECO:0000256" key="1">
    <source>
        <dbReference type="ARBA" id="ARBA00000642"/>
    </source>
</evidence>
<keyword evidence="9 14" id="KW-0808">Transferase</keyword>
<feature type="binding site" evidence="15">
    <location>
        <position position="39"/>
    </location>
    <ligand>
        <name>(2R)-3-phosphoglycerate</name>
        <dbReference type="ChEBI" id="CHEBI:58272"/>
    </ligand>
</feature>
<evidence type="ECO:0000313" key="19">
    <source>
        <dbReference type="Proteomes" id="UP000298636"/>
    </source>
</evidence>
<dbReference type="EC" id="2.7.2.3" evidence="6 14"/>
<comment type="subunit">
    <text evidence="5 14">Monomer.</text>
</comment>
<keyword evidence="8 14" id="KW-0963">Cytoplasm</keyword>
<feature type="binding site" evidence="14">
    <location>
        <position position="39"/>
    </location>
    <ligand>
        <name>substrate</name>
    </ligand>
</feature>
<evidence type="ECO:0000256" key="14">
    <source>
        <dbReference type="HAMAP-Rule" id="MF_00145"/>
    </source>
</evidence>
<dbReference type="InterPro" id="IPR015911">
    <property type="entry name" value="Phosphoglycerate_kinase_CS"/>
</dbReference>
<evidence type="ECO:0000256" key="3">
    <source>
        <dbReference type="ARBA" id="ARBA00004838"/>
    </source>
</evidence>
<evidence type="ECO:0000256" key="2">
    <source>
        <dbReference type="ARBA" id="ARBA00004496"/>
    </source>
</evidence>
<evidence type="ECO:0000256" key="13">
    <source>
        <dbReference type="ARBA" id="ARBA00023152"/>
    </source>
</evidence>
<dbReference type="FunFam" id="3.40.50.1260:FF:000002">
    <property type="entry name" value="Phosphoglycerate kinase"/>
    <property type="match status" value="1"/>
</dbReference>
<keyword evidence="13 14" id="KW-0324">Glycolysis</keyword>
<evidence type="ECO:0000256" key="6">
    <source>
        <dbReference type="ARBA" id="ARBA00013061"/>
    </source>
</evidence>
<keyword evidence="10 14" id="KW-0547">Nucleotide-binding</keyword>
<evidence type="ECO:0000256" key="10">
    <source>
        <dbReference type="ARBA" id="ARBA00022741"/>
    </source>
</evidence>
<feature type="binding site" evidence="14">
    <location>
        <position position="116"/>
    </location>
    <ligand>
        <name>substrate</name>
    </ligand>
</feature>
<name>A0A4D6YLC1_9GAMM</name>
<dbReference type="GO" id="GO:0043531">
    <property type="term" value="F:ADP binding"/>
    <property type="evidence" value="ECO:0007669"/>
    <property type="project" value="TreeGrafter"/>
</dbReference>
<keyword evidence="19" id="KW-1185">Reference proteome</keyword>
<protein>
    <recommendedName>
        <fullName evidence="7 14">Phosphoglycerate kinase</fullName>
        <ecNumber evidence="6 14">2.7.2.3</ecNumber>
    </recommendedName>
</protein>
<evidence type="ECO:0000256" key="4">
    <source>
        <dbReference type="ARBA" id="ARBA00008982"/>
    </source>
</evidence>
<evidence type="ECO:0000256" key="16">
    <source>
        <dbReference type="PIRSR" id="PIRSR000724-2"/>
    </source>
</evidence>
<evidence type="ECO:0000256" key="9">
    <source>
        <dbReference type="ARBA" id="ARBA00022679"/>
    </source>
</evidence>
<proteinExistence type="inferred from homology"/>
<feature type="binding site" evidence="14 16">
    <location>
        <position position="316"/>
    </location>
    <ligand>
        <name>ATP</name>
        <dbReference type="ChEBI" id="CHEBI:30616"/>
    </ligand>
</feature>
<dbReference type="HAMAP" id="MF_00145">
    <property type="entry name" value="Phosphoglyc_kinase"/>
    <property type="match status" value="1"/>
</dbReference>
<dbReference type="InterPro" id="IPR015824">
    <property type="entry name" value="Phosphoglycerate_kinase_N"/>
</dbReference>
<reference evidence="18 19" key="1">
    <citation type="submission" date="2018-10" db="EMBL/GenBank/DDBJ databases">
        <title>Comparative functional genomics of the obligate endosymbiont Buchnera aphidicola.</title>
        <authorList>
            <person name="Chong R.A."/>
        </authorList>
    </citation>
    <scope>NUCLEOTIDE SEQUENCE [LARGE SCALE GENOMIC DNA]</scope>
    <source>
        <strain evidence="18 19">Ssp</strain>
    </source>
</reference>
<dbReference type="GO" id="GO:0006096">
    <property type="term" value="P:glycolytic process"/>
    <property type="evidence" value="ECO:0007669"/>
    <property type="project" value="UniProtKB-UniRule"/>
</dbReference>